<evidence type="ECO:0000313" key="3">
    <source>
        <dbReference type="EMBL" id="SEF54602.1"/>
    </source>
</evidence>
<dbReference type="InterPro" id="IPR012878">
    <property type="entry name" value="Beta-AFase-like_GH127_cat"/>
</dbReference>
<dbReference type="PANTHER" id="PTHR31151:SF0">
    <property type="entry name" value="PROLINE-TRNA LIGASE (DUF1680)"/>
    <property type="match status" value="1"/>
</dbReference>
<keyword evidence="4" id="KW-1185">Reference proteome</keyword>
<feature type="domain" description="Non-reducing end beta-L-arabinofuranosidase-like GH127 catalytic" evidence="1">
    <location>
        <begin position="47"/>
        <end position="422"/>
    </location>
</feature>
<evidence type="ECO:0000259" key="1">
    <source>
        <dbReference type="Pfam" id="PF07944"/>
    </source>
</evidence>
<evidence type="ECO:0000259" key="2">
    <source>
        <dbReference type="Pfam" id="PF20736"/>
    </source>
</evidence>
<gene>
    <name evidence="3" type="ORF">SAMN05421819_0373</name>
</gene>
<dbReference type="Pfam" id="PF07944">
    <property type="entry name" value="Beta-AFase-like_GH127_cat"/>
    <property type="match status" value="1"/>
</dbReference>
<organism evidence="3 4">
    <name type="scientific">Bryocella elongata</name>
    <dbReference type="NCBI Taxonomy" id="863522"/>
    <lineage>
        <taxon>Bacteria</taxon>
        <taxon>Pseudomonadati</taxon>
        <taxon>Acidobacteriota</taxon>
        <taxon>Terriglobia</taxon>
        <taxon>Terriglobales</taxon>
        <taxon>Acidobacteriaceae</taxon>
        <taxon>Bryocella</taxon>
    </lineage>
</organism>
<dbReference type="PANTHER" id="PTHR31151">
    <property type="entry name" value="PROLINE-TRNA LIGASE (DUF1680)"/>
    <property type="match status" value="1"/>
</dbReference>
<dbReference type="RefSeq" id="WP_103931315.1">
    <property type="nucleotide sequence ID" value="NZ_FNVA01000001.1"/>
</dbReference>
<dbReference type="InterPro" id="IPR049046">
    <property type="entry name" value="Beta-AFase-like_GH127_middle"/>
</dbReference>
<evidence type="ECO:0000313" key="4">
    <source>
        <dbReference type="Proteomes" id="UP000236728"/>
    </source>
</evidence>
<protein>
    <recommendedName>
        <fullName evidence="5">DUF1680 family protein</fullName>
    </recommendedName>
</protein>
<feature type="domain" description="Non-reducing end beta-L-arabinofuranosidase-like GH127 middle" evidence="2">
    <location>
        <begin position="434"/>
        <end position="530"/>
    </location>
</feature>
<dbReference type="OrthoDB" id="9757939at2"/>
<dbReference type="Proteomes" id="UP000236728">
    <property type="component" value="Unassembled WGS sequence"/>
</dbReference>
<dbReference type="AlphaFoldDB" id="A0A1H5SVH9"/>
<name>A0A1H5SVH9_9BACT</name>
<proteinExistence type="predicted"/>
<dbReference type="Pfam" id="PF20736">
    <property type="entry name" value="Glyco_hydro127M"/>
    <property type="match status" value="1"/>
</dbReference>
<evidence type="ECO:0008006" key="5">
    <source>
        <dbReference type="Google" id="ProtNLM"/>
    </source>
</evidence>
<accession>A0A1H5SVH9</accession>
<reference evidence="3 4" key="1">
    <citation type="submission" date="2016-10" db="EMBL/GenBank/DDBJ databases">
        <authorList>
            <person name="de Groot N.N."/>
        </authorList>
    </citation>
    <scope>NUCLEOTIDE SEQUENCE [LARGE SCALE GENOMIC DNA]</scope>
    <source>
        <strain evidence="3 4">DSM 22489</strain>
    </source>
</reference>
<dbReference type="EMBL" id="FNVA01000001">
    <property type="protein sequence ID" value="SEF54602.1"/>
    <property type="molecule type" value="Genomic_DNA"/>
</dbReference>
<sequence length="612" mass="68825">MNRRHFVQSASVFSAAALLQTRGVPARATVPASTTRPTKLQQLDYSQVELLNGPMKQQFDQNHAFFLRLDNDRMLMPFRLAAGLPAPGDDMGGWYAWTKIFTPDTGMPGFASGHAFGQWVSALSRAYAVTGDRATQQKVHTLVSEYARTISPKFYETYNFPCYTYDKLNIGLIDAHQFAVCPTAFDALNATTDVALPHFPERALTRAEQHDRPHRNDAYTWDEPYTLPENFYLAYQRGAGDRYHKLAQQYLQDREYFDPLARGENPAVHDHAYSHVNALNSAAQAYLTDGSDKHLRAAHNGFALLQQQSFATGGWGPNETIVRPGTNELADSLTKTHSSFETPCGAYGHFKIARYLMRVSGDPSYGDSMETVLYNTVLGSLPITEEGHAFYYSDYNQDAVKTYHPDKWPCCSGTLPQITADYHISTAFCTARGLSINLYTPSRIRWQQGAARLLLTQATTYPHGNEVTLHLDADRTTQFPLDLRIPAWAGPQTRISINGKAFQQPLIAGTWFTIDRTWRKGDRVEIEFDMPLRLAQLDAEHPNFVALMCGPQTLFAVLPLANEQLTRAQLLSAQRVSSTSTDWTVATERGPITFRPFTSLNKEHYRLYHQVS</sequence>